<feature type="transmembrane region" description="Helical" evidence="1">
    <location>
        <begin position="6"/>
        <end position="26"/>
    </location>
</feature>
<name>A0ABV5YU23_9ACTN</name>
<dbReference type="EMBL" id="JBHLZP010000535">
    <property type="protein sequence ID" value="MFB9838554.1"/>
    <property type="molecule type" value="Genomic_DNA"/>
</dbReference>
<keyword evidence="3" id="KW-1185">Reference proteome</keyword>
<gene>
    <name evidence="2" type="ORF">ACFFNX_41045</name>
</gene>
<feature type="transmembrane region" description="Helical" evidence="1">
    <location>
        <begin position="46"/>
        <end position="76"/>
    </location>
</feature>
<dbReference type="Proteomes" id="UP001589627">
    <property type="component" value="Unassembled WGS sequence"/>
</dbReference>
<organism evidence="2 3">
    <name type="scientific">Actinoallomurus acaciae</name>
    <dbReference type="NCBI Taxonomy" id="502577"/>
    <lineage>
        <taxon>Bacteria</taxon>
        <taxon>Bacillati</taxon>
        <taxon>Actinomycetota</taxon>
        <taxon>Actinomycetes</taxon>
        <taxon>Streptosporangiales</taxon>
        <taxon>Thermomonosporaceae</taxon>
        <taxon>Actinoallomurus</taxon>
    </lineage>
</organism>
<comment type="caution">
    <text evidence="2">The sequence shown here is derived from an EMBL/GenBank/DDBJ whole genome shotgun (WGS) entry which is preliminary data.</text>
</comment>
<dbReference type="RefSeq" id="WP_378211598.1">
    <property type="nucleotide sequence ID" value="NZ_JBHLZP010000535.1"/>
</dbReference>
<protein>
    <submittedName>
        <fullName evidence="2">Uncharacterized protein</fullName>
    </submittedName>
</protein>
<sequence length="94" mass="10258">MAEPPHAMSICFSAIWWYVVFHQGMLDARLEREAVRRSVPRFGIGFVAYAGTTLSAFVSPLAALILFGLIALYYAFEHRPAARELDADAGPGAG</sequence>
<evidence type="ECO:0000313" key="2">
    <source>
        <dbReference type="EMBL" id="MFB9838554.1"/>
    </source>
</evidence>
<keyword evidence="1" id="KW-1133">Transmembrane helix</keyword>
<keyword evidence="1" id="KW-0812">Transmembrane</keyword>
<evidence type="ECO:0000256" key="1">
    <source>
        <dbReference type="SAM" id="Phobius"/>
    </source>
</evidence>
<accession>A0ABV5YU23</accession>
<proteinExistence type="predicted"/>
<keyword evidence="1" id="KW-0472">Membrane</keyword>
<evidence type="ECO:0000313" key="3">
    <source>
        <dbReference type="Proteomes" id="UP001589627"/>
    </source>
</evidence>
<reference evidence="2 3" key="1">
    <citation type="submission" date="2024-09" db="EMBL/GenBank/DDBJ databases">
        <authorList>
            <person name="Sun Q."/>
            <person name="Mori K."/>
        </authorList>
    </citation>
    <scope>NUCLEOTIDE SEQUENCE [LARGE SCALE GENOMIC DNA]</scope>
    <source>
        <strain evidence="2 3">TBRC 0563</strain>
    </source>
</reference>